<dbReference type="InterPro" id="IPR006140">
    <property type="entry name" value="D-isomer_DH_NAD-bd"/>
</dbReference>
<dbReference type="PANTHER" id="PTHR10996:SF179">
    <property type="entry name" value="D-ISOMER SPECIFIC 2-HYDROXYACID DEHYDROGENASE FAMILY PROTEIN-RELATED"/>
    <property type="match status" value="1"/>
</dbReference>
<evidence type="ECO:0000259" key="5">
    <source>
        <dbReference type="Pfam" id="PF00389"/>
    </source>
</evidence>
<dbReference type="SUPFAM" id="SSF51735">
    <property type="entry name" value="NAD(P)-binding Rossmann-fold domains"/>
    <property type="match status" value="1"/>
</dbReference>
<keyword evidence="3" id="KW-0520">NAD</keyword>
<dbReference type="InterPro" id="IPR036291">
    <property type="entry name" value="NAD(P)-bd_dom_sf"/>
</dbReference>
<keyword evidence="1" id="KW-0521">NADP</keyword>
<organism evidence="7 8">
    <name type="scientific">Deinandra increscens subsp. villosa</name>
    <dbReference type="NCBI Taxonomy" id="3103831"/>
    <lineage>
        <taxon>Eukaryota</taxon>
        <taxon>Viridiplantae</taxon>
        <taxon>Streptophyta</taxon>
        <taxon>Embryophyta</taxon>
        <taxon>Tracheophyta</taxon>
        <taxon>Spermatophyta</taxon>
        <taxon>Magnoliopsida</taxon>
        <taxon>eudicotyledons</taxon>
        <taxon>Gunneridae</taxon>
        <taxon>Pentapetalae</taxon>
        <taxon>asterids</taxon>
        <taxon>campanulids</taxon>
        <taxon>Asterales</taxon>
        <taxon>Asteraceae</taxon>
        <taxon>Asteroideae</taxon>
        <taxon>Heliantheae alliance</taxon>
        <taxon>Madieae</taxon>
        <taxon>Madiinae</taxon>
        <taxon>Deinandra</taxon>
    </lineage>
</organism>
<dbReference type="Gene3D" id="3.40.50.720">
    <property type="entry name" value="NAD(P)-binding Rossmann-like Domain"/>
    <property type="match status" value="2"/>
</dbReference>
<name>A0AAP0CG66_9ASTR</name>
<evidence type="ECO:0000313" key="8">
    <source>
        <dbReference type="Proteomes" id="UP001408789"/>
    </source>
</evidence>
<dbReference type="GO" id="GO:0016618">
    <property type="term" value="F:hydroxypyruvate reductase [NAD(P)H] activity"/>
    <property type="evidence" value="ECO:0007669"/>
    <property type="project" value="TreeGrafter"/>
</dbReference>
<evidence type="ECO:0000256" key="3">
    <source>
        <dbReference type="ARBA" id="ARBA00023027"/>
    </source>
</evidence>
<sequence length="328" mass="35568">MDPQHHQPPELRQVLLLCPPYIFSIHEHDFSTRFHMLKAYDSPLPTHDFLHAHAQSVEVVLCSGTVPITADIIRDLPALRLIVSAATGVNHIDMAECGRRGITVTNAGDRYSDDVADAGVGLLIDVMRRITSGDRFVRGGTWPASRGYPLGSKLGGKRVGVVGLGNIGSRVATRLEALGCKVSYTSRRIKPSTPFTFYPNVLQLASDSDAIVLCCPLTKDTRHMIDKRVMTALGKKGVIVNVSRGALINEAELVKCLVEGEIAGVGLDAFENEPNVPKELFGLDNVVLLPHSSGFTKESFYDVAQVLIGNLEAFFAGKPLLTPVANDF</sequence>
<dbReference type="Proteomes" id="UP001408789">
    <property type="component" value="Unassembled WGS sequence"/>
</dbReference>
<comment type="caution">
    <text evidence="7">The sequence shown here is derived from an EMBL/GenBank/DDBJ whole genome shotgun (WGS) entry which is preliminary data.</text>
</comment>
<dbReference type="InterPro" id="IPR006139">
    <property type="entry name" value="D-isomer_2_OHA_DH_cat_dom"/>
</dbReference>
<dbReference type="EMBL" id="JBCNJP010000025">
    <property type="protein sequence ID" value="KAK9056224.1"/>
    <property type="molecule type" value="Genomic_DNA"/>
</dbReference>
<dbReference type="GO" id="GO:0005829">
    <property type="term" value="C:cytosol"/>
    <property type="evidence" value="ECO:0007669"/>
    <property type="project" value="TreeGrafter"/>
</dbReference>
<dbReference type="CDD" id="cd12156">
    <property type="entry name" value="HPPR"/>
    <property type="match status" value="1"/>
</dbReference>
<proteinExistence type="inferred from homology"/>
<feature type="domain" description="D-isomer specific 2-hydroxyacid dehydrogenase catalytic" evidence="5">
    <location>
        <begin position="46"/>
        <end position="324"/>
    </location>
</feature>
<evidence type="ECO:0000256" key="4">
    <source>
        <dbReference type="RuleBase" id="RU003719"/>
    </source>
</evidence>
<evidence type="ECO:0000313" key="7">
    <source>
        <dbReference type="EMBL" id="KAK9056224.1"/>
    </source>
</evidence>
<dbReference type="SUPFAM" id="SSF52283">
    <property type="entry name" value="Formate/glycerate dehydrogenase catalytic domain-like"/>
    <property type="match status" value="1"/>
</dbReference>
<comment type="similarity">
    <text evidence="4">Belongs to the D-isomer specific 2-hydroxyacid dehydrogenase family.</text>
</comment>
<protein>
    <submittedName>
        <fullName evidence="7">Uncharacterized protein</fullName>
    </submittedName>
</protein>
<reference evidence="7 8" key="1">
    <citation type="submission" date="2024-04" db="EMBL/GenBank/DDBJ databases">
        <title>The reference genome of an endangered Asteraceae, Deinandra increscens subsp. villosa, native to the Central Coast of California.</title>
        <authorList>
            <person name="Guilliams M."/>
            <person name="Hasenstab-Lehman K."/>
            <person name="Meyer R."/>
            <person name="Mcevoy S."/>
        </authorList>
    </citation>
    <scope>NUCLEOTIDE SEQUENCE [LARGE SCALE GENOMIC DNA]</scope>
    <source>
        <tissue evidence="7">Leaf</tissue>
    </source>
</reference>
<gene>
    <name evidence="7" type="ORF">SSX86_027314</name>
</gene>
<keyword evidence="8" id="KW-1185">Reference proteome</keyword>
<accession>A0AAP0CG66</accession>
<dbReference type="AlphaFoldDB" id="A0AAP0CG66"/>
<dbReference type="GO" id="GO:0051287">
    <property type="term" value="F:NAD binding"/>
    <property type="evidence" value="ECO:0007669"/>
    <property type="project" value="InterPro"/>
</dbReference>
<dbReference type="PANTHER" id="PTHR10996">
    <property type="entry name" value="2-HYDROXYACID DEHYDROGENASE-RELATED"/>
    <property type="match status" value="1"/>
</dbReference>
<dbReference type="InterPro" id="IPR050223">
    <property type="entry name" value="D-isomer_2-hydroxyacid_DH"/>
</dbReference>
<dbReference type="GO" id="GO:0030267">
    <property type="term" value="F:glyoxylate reductase (NADPH) activity"/>
    <property type="evidence" value="ECO:0007669"/>
    <property type="project" value="TreeGrafter"/>
</dbReference>
<keyword evidence="2 4" id="KW-0560">Oxidoreductase</keyword>
<dbReference type="Pfam" id="PF00389">
    <property type="entry name" value="2-Hacid_dh"/>
    <property type="match status" value="1"/>
</dbReference>
<evidence type="ECO:0000259" key="6">
    <source>
        <dbReference type="Pfam" id="PF02826"/>
    </source>
</evidence>
<evidence type="ECO:0000256" key="1">
    <source>
        <dbReference type="ARBA" id="ARBA00022857"/>
    </source>
</evidence>
<dbReference type="FunFam" id="3.40.50.720:FF:000213">
    <property type="entry name" value="Putative 2-hydroxyacid dehydrogenase"/>
    <property type="match status" value="1"/>
</dbReference>
<evidence type="ECO:0000256" key="2">
    <source>
        <dbReference type="ARBA" id="ARBA00023002"/>
    </source>
</evidence>
<dbReference type="Pfam" id="PF02826">
    <property type="entry name" value="2-Hacid_dh_C"/>
    <property type="match status" value="1"/>
</dbReference>
<feature type="domain" description="D-isomer specific 2-hydroxyacid dehydrogenase NAD-binding" evidence="6">
    <location>
        <begin position="120"/>
        <end position="292"/>
    </location>
</feature>